<dbReference type="Proteomes" id="UP000052015">
    <property type="component" value="Unassembled WGS sequence"/>
</dbReference>
<dbReference type="InterPro" id="IPR050547">
    <property type="entry name" value="DEAD_box_RNA_helicases"/>
</dbReference>
<gene>
    <name evidence="16" type="primary">cshA</name>
    <name evidence="16" type="ORF">ABG79_01527</name>
</gene>
<evidence type="ECO:0000256" key="5">
    <source>
        <dbReference type="ARBA" id="ARBA00022806"/>
    </source>
</evidence>
<evidence type="ECO:0000256" key="1">
    <source>
        <dbReference type="ARBA" id="ARBA00012552"/>
    </source>
</evidence>
<evidence type="ECO:0000256" key="12">
    <source>
        <dbReference type="RuleBase" id="RU000492"/>
    </source>
</evidence>
<dbReference type="InterPro" id="IPR005580">
    <property type="entry name" value="DbpA/CsdA_RNA-bd_dom"/>
</dbReference>
<dbReference type="EC" id="3.6.4.13" evidence="1"/>
<dbReference type="CDD" id="cd00268">
    <property type="entry name" value="DEADc"/>
    <property type="match status" value="1"/>
</dbReference>
<dbReference type="PATRIC" id="fig|908809.3.peg.1531"/>
<evidence type="ECO:0000313" key="17">
    <source>
        <dbReference type="Proteomes" id="UP000052015"/>
    </source>
</evidence>
<evidence type="ECO:0000256" key="3">
    <source>
        <dbReference type="ARBA" id="ARBA00022741"/>
    </source>
</evidence>
<protein>
    <recommendedName>
        <fullName evidence="10">ATP-dependent RNA helicase CshA</fullName>
        <ecNumber evidence="1">3.6.4.13</ecNumber>
    </recommendedName>
</protein>
<dbReference type="RefSeq" id="WP_057978752.1">
    <property type="nucleotide sequence ID" value="NZ_LKHP01000008.1"/>
</dbReference>
<dbReference type="InterPro" id="IPR057325">
    <property type="entry name" value="DeaD_dimer"/>
</dbReference>
<dbReference type="InterPro" id="IPR014014">
    <property type="entry name" value="RNA_helicase_DEAD_Q_motif"/>
</dbReference>
<keyword evidence="7" id="KW-0346">Stress response</keyword>
<dbReference type="CDD" id="cd12252">
    <property type="entry name" value="RRM_DbpA"/>
    <property type="match status" value="1"/>
</dbReference>
<evidence type="ECO:0000256" key="8">
    <source>
        <dbReference type="ARBA" id="ARBA00038437"/>
    </source>
</evidence>
<sequence>MEKLKFIELNVSKEILRAIEELGFEEATPIQSRAIPVILEGKDVIGQAQTGTGKTAAFGIPVLEKVDSTLKSLQSIILCPTRELAVQVSEELKKLSKYKRGINVLPIYGGQSIDRQIHALKKGVQIIIGTPGRVIDHLDRGTLKLDNVKMFVLDEADEMLNMGFIEDIEYILEKTPEDKQTVLFSATIPEPILKLTKKYLKNPEYIKVIHKELTVPTIEQGYFEVKEGDKIEVLSRLLDIHNPNLALVFCNTKKKVDDVVNSLQARGYLADALHGDMKQSQRDRVMSKFRNGQIDVLVATDVAARGIDVENVEMVFNYDVPQDEEYYVHRIGRTGRAGKEGRAYSFVAGKEIYKLRDIQRYAKTKIKLLKVPTLHDVEESRANLIIDRIKTTINENNLEKYSDIVERIVGDDYTSLDVAAALLKMVINLDKKADDVDKEFERTGAEPGMVRLFINVGRNQRISPRDIVGAIADKVRIPGDLIGSIDIYEKFSFVEVPAEYAKEVLEIMKDNTIKGKKVNVEVAKGK</sequence>
<evidence type="ECO:0000256" key="10">
    <source>
        <dbReference type="ARBA" id="ARBA00067932"/>
    </source>
</evidence>
<dbReference type="InterPro" id="IPR012677">
    <property type="entry name" value="Nucleotide-bd_a/b_plait_sf"/>
</dbReference>
<dbReference type="STRING" id="908809.ABG79_01527"/>
<dbReference type="PROSITE" id="PS00039">
    <property type="entry name" value="DEAD_ATP_HELICASE"/>
    <property type="match status" value="1"/>
</dbReference>
<evidence type="ECO:0000256" key="11">
    <source>
        <dbReference type="PROSITE-ProRule" id="PRU00552"/>
    </source>
</evidence>
<comment type="similarity">
    <text evidence="8 12">Belongs to the DEAD box helicase family.</text>
</comment>
<keyword evidence="4 12" id="KW-0378">Hydrolase</keyword>
<feature type="domain" description="DEAD-box RNA helicase Q" evidence="15">
    <location>
        <begin position="4"/>
        <end position="32"/>
    </location>
</feature>
<keyword evidence="6 12" id="KW-0067">ATP-binding</keyword>
<organism evidence="16 17">
    <name type="scientific">Caloramator mitchellensis</name>
    <dbReference type="NCBI Taxonomy" id="908809"/>
    <lineage>
        <taxon>Bacteria</taxon>
        <taxon>Bacillati</taxon>
        <taxon>Bacillota</taxon>
        <taxon>Clostridia</taxon>
        <taxon>Eubacteriales</taxon>
        <taxon>Clostridiaceae</taxon>
        <taxon>Caloramator</taxon>
    </lineage>
</organism>
<dbReference type="InterPro" id="IPR011545">
    <property type="entry name" value="DEAD/DEAH_box_helicase_dom"/>
</dbReference>
<feature type="domain" description="Helicase ATP-binding" evidence="13">
    <location>
        <begin position="35"/>
        <end position="206"/>
    </location>
</feature>
<dbReference type="PROSITE" id="PS51192">
    <property type="entry name" value="HELICASE_ATP_BIND_1"/>
    <property type="match status" value="1"/>
</dbReference>
<feature type="short sequence motif" description="Q motif" evidence="11">
    <location>
        <begin position="4"/>
        <end position="32"/>
    </location>
</feature>
<evidence type="ECO:0000259" key="14">
    <source>
        <dbReference type="PROSITE" id="PS51194"/>
    </source>
</evidence>
<evidence type="ECO:0000256" key="7">
    <source>
        <dbReference type="ARBA" id="ARBA00023016"/>
    </source>
</evidence>
<dbReference type="EMBL" id="LKHP01000008">
    <property type="protein sequence ID" value="KRQ86544.1"/>
    <property type="molecule type" value="Genomic_DNA"/>
</dbReference>
<dbReference type="PROSITE" id="PS51194">
    <property type="entry name" value="HELICASE_CTER"/>
    <property type="match status" value="1"/>
</dbReference>
<dbReference type="Gene3D" id="3.30.70.330">
    <property type="match status" value="1"/>
</dbReference>
<keyword evidence="17" id="KW-1185">Reference proteome</keyword>
<name>A0A0R3JSQ8_CALMK</name>
<dbReference type="Gene3D" id="3.40.50.300">
    <property type="entry name" value="P-loop containing nucleotide triphosphate hydrolases"/>
    <property type="match status" value="2"/>
</dbReference>
<dbReference type="InterPro" id="IPR044742">
    <property type="entry name" value="DEAD/DEAH_RhlB"/>
</dbReference>
<dbReference type="InterPro" id="IPR000629">
    <property type="entry name" value="RNA-helicase_DEAD-box_CS"/>
</dbReference>
<dbReference type="InterPro" id="IPR014001">
    <property type="entry name" value="Helicase_ATP-bd"/>
</dbReference>
<dbReference type="CDD" id="cd18787">
    <property type="entry name" value="SF2_C_DEAD"/>
    <property type="match status" value="1"/>
</dbReference>
<dbReference type="GO" id="GO:0016887">
    <property type="term" value="F:ATP hydrolysis activity"/>
    <property type="evidence" value="ECO:0007669"/>
    <property type="project" value="RHEA"/>
</dbReference>
<dbReference type="FunFam" id="3.40.50.300:FF:000108">
    <property type="entry name" value="ATP-dependent RNA helicase RhlE"/>
    <property type="match status" value="1"/>
</dbReference>
<dbReference type="SMART" id="SM00487">
    <property type="entry name" value="DEXDc"/>
    <property type="match status" value="1"/>
</dbReference>
<evidence type="ECO:0000256" key="2">
    <source>
        <dbReference type="ARBA" id="ARBA00022490"/>
    </source>
</evidence>
<evidence type="ECO:0000259" key="15">
    <source>
        <dbReference type="PROSITE" id="PS51195"/>
    </source>
</evidence>
<dbReference type="SMART" id="SM00490">
    <property type="entry name" value="HELICc"/>
    <property type="match status" value="1"/>
</dbReference>
<dbReference type="Pfam" id="PF03880">
    <property type="entry name" value="DbpA"/>
    <property type="match status" value="1"/>
</dbReference>
<dbReference type="PROSITE" id="PS51195">
    <property type="entry name" value="Q_MOTIF"/>
    <property type="match status" value="1"/>
</dbReference>
<dbReference type="Pfam" id="PF25399">
    <property type="entry name" value="DeaD_dimer"/>
    <property type="match status" value="1"/>
</dbReference>
<dbReference type="AlphaFoldDB" id="A0A0R3JSQ8"/>
<dbReference type="OrthoDB" id="9805696at2"/>
<dbReference type="PANTHER" id="PTHR47963:SF8">
    <property type="entry name" value="ATP-DEPENDENT RNA HELICASE DEAD"/>
    <property type="match status" value="1"/>
</dbReference>
<feature type="domain" description="Helicase C-terminal" evidence="14">
    <location>
        <begin position="217"/>
        <end position="378"/>
    </location>
</feature>
<dbReference type="Pfam" id="PF00271">
    <property type="entry name" value="Helicase_C"/>
    <property type="match status" value="1"/>
</dbReference>
<evidence type="ECO:0000256" key="9">
    <source>
        <dbReference type="ARBA" id="ARBA00047984"/>
    </source>
</evidence>
<keyword evidence="3 12" id="KW-0547">Nucleotide-binding</keyword>
<comment type="caution">
    <text evidence="16">The sequence shown here is derived from an EMBL/GenBank/DDBJ whole genome shotgun (WGS) entry which is preliminary data.</text>
</comment>
<dbReference type="Pfam" id="PF00270">
    <property type="entry name" value="DEAD"/>
    <property type="match status" value="1"/>
</dbReference>
<proteinExistence type="inferred from homology"/>
<dbReference type="PANTHER" id="PTHR47963">
    <property type="entry name" value="DEAD-BOX ATP-DEPENDENT RNA HELICASE 47, MITOCHONDRIAL"/>
    <property type="match status" value="1"/>
</dbReference>
<evidence type="ECO:0000256" key="6">
    <source>
        <dbReference type="ARBA" id="ARBA00022840"/>
    </source>
</evidence>
<dbReference type="SUPFAM" id="SSF52540">
    <property type="entry name" value="P-loop containing nucleoside triphosphate hydrolases"/>
    <property type="match status" value="1"/>
</dbReference>
<dbReference type="GO" id="GO:0005840">
    <property type="term" value="C:ribosome"/>
    <property type="evidence" value="ECO:0007669"/>
    <property type="project" value="TreeGrafter"/>
</dbReference>
<evidence type="ECO:0000259" key="13">
    <source>
        <dbReference type="PROSITE" id="PS51192"/>
    </source>
</evidence>
<dbReference type="InterPro" id="IPR001650">
    <property type="entry name" value="Helicase_C-like"/>
</dbReference>
<dbReference type="GO" id="GO:0033592">
    <property type="term" value="F:RNA strand annealing activity"/>
    <property type="evidence" value="ECO:0007669"/>
    <property type="project" value="TreeGrafter"/>
</dbReference>
<accession>A0A0R3JSQ8</accession>
<dbReference type="GO" id="GO:0003724">
    <property type="term" value="F:RNA helicase activity"/>
    <property type="evidence" value="ECO:0007669"/>
    <property type="project" value="UniProtKB-EC"/>
</dbReference>
<evidence type="ECO:0000313" key="16">
    <source>
        <dbReference type="EMBL" id="KRQ86544.1"/>
    </source>
</evidence>
<dbReference type="InterPro" id="IPR027417">
    <property type="entry name" value="P-loop_NTPase"/>
</dbReference>
<reference evidence="16 17" key="1">
    <citation type="submission" date="2015-09" db="EMBL/GenBank/DDBJ databases">
        <title>Draft genome sequence of a Caloramator mitchellensis, a moderate thermophile from the Great Artesian Basin of Australia.</title>
        <authorList>
            <person name="Patel B.K."/>
        </authorList>
    </citation>
    <scope>NUCLEOTIDE SEQUENCE [LARGE SCALE GENOMIC DNA]</scope>
    <source>
        <strain evidence="16 17">VF08</strain>
    </source>
</reference>
<dbReference type="GO" id="GO:0005524">
    <property type="term" value="F:ATP binding"/>
    <property type="evidence" value="ECO:0007669"/>
    <property type="project" value="UniProtKB-KW"/>
</dbReference>
<dbReference type="GO" id="GO:0005829">
    <property type="term" value="C:cytosol"/>
    <property type="evidence" value="ECO:0007669"/>
    <property type="project" value="TreeGrafter"/>
</dbReference>
<keyword evidence="2" id="KW-0963">Cytoplasm</keyword>
<evidence type="ECO:0000256" key="4">
    <source>
        <dbReference type="ARBA" id="ARBA00022801"/>
    </source>
</evidence>
<dbReference type="GO" id="GO:0009409">
    <property type="term" value="P:response to cold"/>
    <property type="evidence" value="ECO:0007669"/>
    <property type="project" value="TreeGrafter"/>
</dbReference>
<comment type="catalytic activity">
    <reaction evidence="9">
        <text>ATP + H2O = ADP + phosphate + H(+)</text>
        <dbReference type="Rhea" id="RHEA:13065"/>
        <dbReference type="ChEBI" id="CHEBI:15377"/>
        <dbReference type="ChEBI" id="CHEBI:15378"/>
        <dbReference type="ChEBI" id="CHEBI:30616"/>
        <dbReference type="ChEBI" id="CHEBI:43474"/>
        <dbReference type="ChEBI" id="CHEBI:456216"/>
        <dbReference type="EC" id="3.6.4.13"/>
    </reaction>
</comment>
<keyword evidence="5 12" id="KW-0347">Helicase</keyword>